<dbReference type="EMBL" id="CAAHFH010000003">
    <property type="protein sequence ID" value="VGO22897.1"/>
    <property type="molecule type" value="Genomic_DNA"/>
</dbReference>
<accession>A0A6C2UUU2</accession>
<protein>
    <recommendedName>
        <fullName evidence="5">Pectate lyase superfamily protein domain-containing protein</fullName>
    </recommendedName>
</protein>
<keyword evidence="4" id="KW-1185">Reference proteome</keyword>
<dbReference type="Pfam" id="PF12708">
    <property type="entry name" value="Pect-lyase_RHGA_epim"/>
    <property type="match status" value="1"/>
</dbReference>
<dbReference type="SUPFAM" id="SSF51126">
    <property type="entry name" value="Pectin lyase-like"/>
    <property type="match status" value="1"/>
</dbReference>
<dbReference type="InterPro" id="IPR024535">
    <property type="entry name" value="RHGA/B-epi-like_pectate_lyase"/>
</dbReference>
<dbReference type="InterPro" id="IPR032532">
    <property type="entry name" value="DUF4955"/>
</dbReference>
<evidence type="ECO:0000259" key="1">
    <source>
        <dbReference type="Pfam" id="PF12708"/>
    </source>
</evidence>
<dbReference type="AlphaFoldDB" id="A0A6C2UUU2"/>
<evidence type="ECO:0000259" key="2">
    <source>
        <dbReference type="Pfam" id="PF16315"/>
    </source>
</evidence>
<organism evidence="3 4">
    <name type="scientific">Pontiella sulfatireligans</name>
    <dbReference type="NCBI Taxonomy" id="2750658"/>
    <lineage>
        <taxon>Bacteria</taxon>
        <taxon>Pseudomonadati</taxon>
        <taxon>Kiritimatiellota</taxon>
        <taxon>Kiritimatiellia</taxon>
        <taxon>Kiritimatiellales</taxon>
        <taxon>Pontiellaceae</taxon>
        <taxon>Pontiella</taxon>
    </lineage>
</organism>
<dbReference type="RefSeq" id="WP_136064804.1">
    <property type="nucleotide sequence ID" value="NZ_CAAHFH010000003.1"/>
</dbReference>
<evidence type="ECO:0000313" key="4">
    <source>
        <dbReference type="Proteomes" id="UP000346198"/>
    </source>
</evidence>
<proteinExistence type="predicted"/>
<feature type="domain" description="DUF4955" evidence="2">
    <location>
        <begin position="402"/>
        <end position="561"/>
    </location>
</feature>
<dbReference type="Proteomes" id="UP000346198">
    <property type="component" value="Unassembled WGS sequence"/>
</dbReference>
<dbReference type="InterPro" id="IPR011050">
    <property type="entry name" value="Pectin_lyase_fold/virulence"/>
</dbReference>
<sequence>MDMKKRTTRRGRRSVGTLICGEAPTERRPPIFASVLVLMFLGSSVFSSAETSKVWKDWVSGKPVIPDYSWAGYKYGTEAIPDVTWEVFNVIDFGAVANDGKSDFDAIQKAVKAAEANGSGIVFFPKGKFLVAEKEGRKESIKIHGANIVLRGSGSGQGGSEIHQKHHYVPEDTTKKWTTPPVFSFETPGSGAYHFRLRESFVPVTTVVEAAKNGTFRIDAANASKFKIGQTIMLHMQNTAANDVFLKGLKPRDIFHEIVDNGVSVAEKHTVVKIEGNTLFLEEPLHTDINPSHGWKVYDYPTTQGWGVEDIHFSGNSPTPFVHHKDYIHDSGYFAVEMIQGKNGWIRRCRFTDLSHACYATGCMATSFLMNTVDGHQGHGNFNTKWGYGNLIGLCQDLSDIGSFHGCGISHEHVGGVIWRYESVGETKQTPRCGGPDFHAQFPYCSLWDSSVANLRNNGGASFLQPNHLVDLTFWNFEQIGEKIYHDYWNMPKTAEEKKDMYFGKTKIVYPNYIGFHGVRSTFNEDHLGIVESYGTPVEPESLYEAQLTHRLGDAPSWVLEAKSEWGKVKLMHKEAGQ</sequence>
<gene>
    <name evidence="3" type="ORF">SCARR_04994</name>
</gene>
<dbReference type="InterPro" id="IPR012334">
    <property type="entry name" value="Pectin_lyas_fold"/>
</dbReference>
<reference evidence="3 4" key="1">
    <citation type="submission" date="2019-04" db="EMBL/GenBank/DDBJ databases">
        <authorList>
            <person name="Van Vliet M D."/>
        </authorList>
    </citation>
    <scope>NUCLEOTIDE SEQUENCE [LARGE SCALE GENOMIC DNA]</scope>
    <source>
        <strain evidence="3 4">F21</strain>
    </source>
</reference>
<dbReference type="Pfam" id="PF16315">
    <property type="entry name" value="DUF4955"/>
    <property type="match status" value="1"/>
</dbReference>
<dbReference type="Gene3D" id="2.160.20.10">
    <property type="entry name" value="Single-stranded right-handed beta-helix, Pectin lyase-like"/>
    <property type="match status" value="1"/>
</dbReference>
<feature type="domain" description="Rhamnogalacturonase A/B/Epimerase-like pectate lyase" evidence="1">
    <location>
        <begin position="88"/>
        <end position="169"/>
    </location>
</feature>
<evidence type="ECO:0008006" key="5">
    <source>
        <dbReference type="Google" id="ProtNLM"/>
    </source>
</evidence>
<evidence type="ECO:0000313" key="3">
    <source>
        <dbReference type="EMBL" id="VGO22897.1"/>
    </source>
</evidence>
<name>A0A6C2UUU2_9BACT</name>